<name>A0ABT8DTR2_9BURK</name>
<organism evidence="1 2">
    <name type="scientific">Roseateles violae</name>
    <dbReference type="NCBI Taxonomy" id="3058042"/>
    <lineage>
        <taxon>Bacteria</taxon>
        <taxon>Pseudomonadati</taxon>
        <taxon>Pseudomonadota</taxon>
        <taxon>Betaproteobacteria</taxon>
        <taxon>Burkholderiales</taxon>
        <taxon>Sphaerotilaceae</taxon>
        <taxon>Roseateles</taxon>
    </lineage>
</organism>
<dbReference type="RefSeq" id="WP_290359827.1">
    <property type="nucleotide sequence ID" value="NZ_JAUHHC010000004.1"/>
</dbReference>
<sequence>MQLLALAGLAGVAAFVWHKGGIAKAAEAVGAGVVNAAGGLVTGGVSAVSESVGLPTPAQTTTDAEVARWIIDNVGTFEASKWAGAPAFLTALTMASGSGKPPAADSPAGRALLGLVAPQASYDETARLAARYPAPGGTGAESIFNGATSWGQLSGLGQGGFDSLAFPL</sequence>
<reference evidence="1 2" key="1">
    <citation type="submission" date="2023-06" db="EMBL/GenBank/DDBJ databases">
        <title>Pelomonas sp. PFR6 16S ribosomal RNA gene Genome sequencing and assembly.</title>
        <authorList>
            <person name="Woo H."/>
        </authorList>
    </citation>
    <scope>NUCLEOTIDE SEQUENCE [LARGE SCALE GENOMIC DNA]</scope>
    <source>
        <strain evidence="1 2">PFR6</strain>
    </source>
</reference>
<accession>A0ABT8DTR2</accession>
<keyword evidence="2" id="KW-1185">Reference proteome</keyword>
<gene>
    <name evidence="1" type="ORF">QWJ38_14515</name>
</gene>
<dbReference type="Proteomes" id="UP001228044">
    <property type="component" value="Unassembled WGS sequence"/>
</dbReference>
<protein>
    <submittedName>
        <fullName evidence="1">Uncharacterized protein</fullName>
    </submittedName>
</protein>
<dbReference type="EMBL" id="JAUHHC010000004">
    <property type="protein sequence ID" value="MDN3921503.1"/>
    <property type="molecule type" value="Genomic_DNA"/>
</dbReference>
<proteinExistence type="predicted"/>
<evidence type="ECO:0000313" key="1">
    <source>
        <dbReference type="EMBL" id="MDN3921503.1"/>
    </source>
</evidence>
<comment type="caution">
    <text evidence="1">The sequence shown here is derived from an EMBL/GenBank/DDBJ whole genome shotgun (WGS) entry which is preliminary data.</text>
</comment>
<evidence type="ECO:0000313" key="2">
    <source>
        <dbReference type="Proteomes" id="UP001228044"/>
    </source>
</evidence>